<evidence type="ECO:0000313" key="2">
    <source>
        <dbReference type="Proteomes" id="UP000424080"/>
    </source>
</evidence>
<organism evidence="1 2">
    <name type="scientific">Tenacibaculum phage PTm5</name>
    <dbReference type="NCBI Taxonomy" id="2547426"/>
    <lineage>
        <taxon>Viruses</taxon>
        <taxon>Duplodnaviria</taxon>
        <taxon>Heunggongvirae</taxon>
        <taxon>Uroviricota</taxon>
        <taxon>Caudoviricetes</taxon>
        <taxon>Shirahamavirus</taxon>
        <taxon>Shirahamavirus PTm1</taxon>
    </lineage>
</organism>
<sequence>MKKRLLVIFAIIAMSLTSCTDATRAKWGGYGSEFKVELVNCDGTITHSWISSGKVLSEQSSDGYYFNDKETGRIIEVTGTLIISKYKD</sequence>
<dbReference type="Proteomes" id="UP000424080">
    <property type="component" value="Segment"/>
</dbReference>
<evidence type="ECO:0000313" key="1">
    <source>
        <dbReference type="EMBL" id="BBI90788.1"/>
    </source>
</evidence>
<dbReference type="EMBL" id="AP019525">
    <property type="protein sequence ID" value="BBI90788.1"/>
    <property type="molecule type" value="Genomic_DNA"/>
</dbReference>
<proteinExistence type="predicted"/>
<protein>
    <recommendedName>
        <fullName evidence="3">Lipoprotein</fullName>
    </recommendedName>
</protein>
<reference evidence="1 2" key="1">
    <citation type="journal article" date="2019" name="Arch. Virol.">
        <title>A novel jumbo Tenacibaculum maritimum lytic phage with head-fiber-like appendages.</title>
        <authorList>
            <person name="Kawato Y."/>
            <person name="Istiqomah I."/>
            <person name="Gaafar A.Y."/>
            <person name="Hanaoka M."/>
            <person name="Ishimaru K."/>
            <person name="Yasuike M."/>
            <person name="Nishiki I."/>
            <person name="Nakamura Y."/>
            <person name="Fujiwara A."/>
            <person name="Nakai T."/>
        </authorList>
    </citation>
    <scope>NUCLEOTIDE SEQUENCE [LARGE SCALE GENOMIC DNA]</scope>
    <source>
        <strain evidence="1 2">PTm5</strain>
    </source>
</reference>
<dbReference type="PROSITE" id="PS51257">
    <property type="entry name" value="PROKAR_LIPOPROTEIN"/>
    <property type="match status" value="1"/>
</dbReference>
<name>A0A5S9EQZ1_9CAUD</name>
<evidence type="ECO:0008006" key="3">
    <source>
        <dbReference type="Google" id="ProtNLM"/>
    </source>
</evidence>
<accession>A0A5S9EQZ1</accession>